<dbReference type="PROSITE" id="PS50923">
    <property type="entry name" value="SUSHI"/>
    <property type="match status" value="1"/>
</dbReference>
<name>A0ABN7S8C3_OIKDI</name>
<feature type="chain" id="PRO_5046687569" evidence="4">
    <location>
        <begin position="18"/>
        <end position="2136"/>
    </location>
</feature>
<dbReference type="SMART" id="SM00209">
    <property type="entry name" value="TSP1"/>
    <property type="match status" value="2"/>
</dbReference>
<accession>A0ABN7S8C3</accession>
<reference evidence="6 7" key="1">
    <citation type="submission" date="2021-04" db="EMBL/GenBank/DDBJ databases">
        <authorList>
            <person name="Bliznina A."/>
        </authorList>
    </citation>
    <scope>NUCLEOTIDE SEQUENCE [LARGE SCALE GENOMIC DNA]</scope>
</reference>
<evidence type="ECO:0000256" key="4">
    <source>
        <dbReference type="SAM" id="SignalP"/>
    </source>
</evidence>
<evidence type="ECO:0000313" key="6">
    <source>
        <dbReference type="EMBL" id="CAG5094883.1"/>
    </source>
</evidence>
<dbReference type="Pfam" id="PF00090">
    <property type="entry name" value="TSP_1"/>
    <property type="match status" value="1"/>
</dbReference>
<evidence type="ECO:0000313" key="7">
    <source>
        <dbReference type="Proteomes" id="UP001158576"/>
    </source>
</evidence>
<feature type="region of interest" description="Disordered" evidence="3">
    <location>
        <begin position="2008"/>
        <end position="2067"/>
    </location>
</feature>
<evidence type="ECO:0000256" key="3">
    <source>
        <dbReference type="SAM" id="MobiDB-lite"/>
    </source>
</evidence>
<sequence length="2136" mass="226080">MIRSGLIFALLAGCAQASRRSQRAARAVIVITGNFTEWECGNCTESCGYEGTRTCVRECVDSRHGSGEDELNAWIDDPYADEFNKQIGDEYDIVCESDADGQLLEKVDNCPDNDPCPTWGEWTDSGCPVTCGVNATKIQTRDCLVGDVVVDAALCPPGEATQEVNCGLAKCPSWGEWGPWSDCTAECGGGTTTRERDCTNARKHRTYYQELLLIMSGRADLVCDGLGTEEAACNTDECTYSCGDITDSNAYPWYPAIAAKATVECKHNDYCTVSCADGKSTAYPDASDVTTAWDGQIHCNEAAAPPEFELNPAEVINFMCQDLPCDDGAGAEIVDFPAHDATTADVVCDAGACAINCLDDTHFPQPAASIDCTNFLANEAFLTNKLAKCTESACGLVEDDDLWTGLASLGLEAACDATSCNISCSDATMIAVENAAEKTDAVTCGASAWDLSAWSGAGVQCQILACDAAFDPTTITKTEGATLNCAGGQCAVECPGDLHPSVAAITCDNKDSVTAVSCQELSCGDQDSFSGDFADGTYNCNSTADFCTAECTDATLVPYPADGVSCDNGAISPAGAVTCEITGCGDPANFNYGAGWSEVTATCSDANTCALSCDGDATKAFSYPVDEVTCIDRTLTPASGNDIYCAETPCGLLGDFYNVDATGLTTSCTADSCDLTCAAGQMSTYLTLACDSANRAYQHAHSSETQQVACVAEYDTPCGQVEDSFTMVRDDFTITCTGLESFYQTTAVSCDVTCANANNVQTGPTSVTCENSAYTGAGAAITCMDTNCGDVSSTWTVEAGVEYECVDDVCTFTCTDASLVPTFDTATCQADLSFAAVVLYPDSVAPVTPTSISCAAPIEHTVCGDPTAFFVNLPADSTFSCVEASQECNIICDTAVYGDAVQADPVKISCNPSTGLFVEAADIEMECSLYDVTCGNLEDFFGIGAGVVSTCVKFGEARQNLDVCTMTCSDASLFAYPYEVIRCDIDTELFVENTGVNVTCEETRCGDPKNFDYGAGFKDIDVSCDVQADATKCSLTCAFGANAGFVIDTAKNPFAEVICDNTGTLMPESGSVEIVCAETPCGQLATEFVGFSVDASCNATYCDFSCADPAQMPSYFNAACDGTSYTHVFGSESNALTCIPKQDSPCGNLADTFTYDPAAIDLGCEAFVSVYQTTPHVCAPSCVDTNKVLVTDAEITCEANAFTNTLTDIMCKDTMCGDLSDKWTVEAGVVATCTESGCEFSCEDAAEQPFVSSITCDVATRTFEDVVLWPDSASPVTNPVIKCEVRDDTPCGNAADFTNLLNDTVINCDWDTATCQVICDQVMYENHQPNIELITCDVSTEQFNYPFDQEFNCNLYDVTCGDLEDSFTFDDDVSYTCEYFKNARNVDLDVCTLTCASPDEKPYPIDKIECIQSTKQFLTQVGQHIECIPPPETDCGYVSDQYNLLDSAGKAICDETTGICYFECADPTHYNPIPRVECLANGNYYPNVGGTIGCYPGYDTACGNIETTGNSIKACANNTCEYTCEDATDFLHGVTTATCTVIEGVVNVDYAANLHISESSTMESTCGETMCGDVSSIAGQFSEDVQIDLSMLDADGYGKIMLGCNGTVISGLKGHTAIACLATSGNFDLVDPEASVACSATTCGDPSDVLSIGEGVIHECSDADICYFSCDAEEGSSVAPTMDELICQTLTGEFLNGFQTSVKCLSGCDDFGPETGYITSDPLLEIECPEYTPGEMDQYCHLICRLRNEDGTFVPPRVKETGQELRKVQCYKPGAMEGFWRAVYASPYGVPIYKKIEGEGVRTIICEAGEAPTQPPVKSCGPVRETYNIDEDNMQVRCTDTNCGFKCDPGYKLNKGAPTNVICLAAIDEGWSPNYPGQIRCEKAGNGGEVEEPEDDCGSPNVKLGDNVVEDCSGNRCDYSCSNGGDPTASKLDCKGGKWIIEKNIKRRASNALMVMEGGVLAQCSAKQCSFTCADGNSEPSKDTVKCKCKKGKCNWDISKKETISCGGAKSATTTSSGKPAKAGKAGKKDKKSKGKSTAAASTTSTTSTEAVSEESAPEEAPVSEAPVEEVAQRVLVEADTGCDTTAFGPDVAFTNCAGGKNVECEVVCLNGGSPSIAVATCNKKFRWEHDSITCA</sequence>
<proteinExistence type="predicted"/>
<keyword evidence="4" id="KW-0732">Signal</keyword>
<evidence type="ECO:0000259" key="5">
    <source>
        <dbReference type="PROSITE" id="PS50923"/>
    </source>
</evidence>
<gene>
    <name evidence="6" type="ORF">OKIOD_LOCUS5492</name>
</gene>
<protein>
    <submittedName>
        <fullName evidence="6">Oidioi.mRNA.OKI2018_I69.XSR.g13934.t1.cds</fullName>
    </submittedName>
</protein>
<feature type="compositionally biased region" description="Low complexity" evidence="3">
    <location>
        <begin position="2036"/>
        <end position="2051"/>
    </location>
</feature>
<dbReference type="Gene3D" id="2.20.100.10">
    <property type="entry name" value="Thrombospondin type-1 (TSP1) repeat"/>
    <property type="match status" value="2"/>
</dbReference>
<keyword evidence="1 2" id="KW-1015">Disulfide bond</keyword>
<dbReference type="InterPro" id="IPR000884">
    <property type="entry name" value="TSP1_rpt"/>
</dbReference>
<evidence type="ECO:0000256" key="1">
    <source>
        <dbReference type="ARBA" id="ARBA00023157"/>
    </source>
</evidence>
<dbReference type="InterPro" id="IPR036383">
    <property type="entry name" value="TSP1_rpt_sf"/>
</dbReference>
<evidence type="ECO:0000256" key="2">
    <source>
        <dbReference type="PROSITE-ProRule" id="PRU00302"/>
    </source>
</evidence>
<feature type="domain" description="Sushi" evidence="5">
    <location>
        <begin position="1818"/>
        <end position="1883"/>
    </location>
</feature>
<feature type="signal peptide" evidence="4">
    <location>
        <begin position="1"/>
        <end position="17"/>
    </location>
</feature>
<dbReference type="InterPro" id="IPR000436">
    <property type="entry name" value="Sushi_SCR_CCP_dom"/>
</dbReference>
<feature type="compositionally biased region" description="Basic residues" evidence="3">
    <location>
        <begin position="2025"/>
        <end position="2035"/>
    </location>
</feature>
<feature type="compositionally biased region" description="Low complexity" evidence="3">
    <location>
        <begin position="2015"/>
        <end position="2024"/>
    </location>
</feature>
<organism evidence="6 7">
    <name type="scientific">Oikopleura dioica</name>
    <name type="common">Tunicate</name>
    <dbReference type="NCBI Taxonomy" id="34765"/>
    <lineage>
        <taxon>Eukaryota</taxon>
        <taxon>Metazoa</taxon>
        <taxon>Chordata</taxon>
        <taxon>Tunicata</taxon>
        <taxon>Appendicularia</taxon>
        <taxon>Copelata</taxon>
        <taxon>Oikopleuridae</taxon>
        <taxon>Oikopleura</taxon>
    </lineage>
</organism>
<dbReference type="SUPFAM" id="SSF82895">
    <property type="entry name" value="TSP-1 type 1 repeat"/>
    <property type="match status" value="1"/>
</dbReference>
<dbReference type="Proteomes" id="UP001158576">
    <property type="component" value="Chromosome XSR"/>
</dbReference>
<dbReference type="EMBL" id="OU015569">
    <property type="protein sequence ID" value="CAG5094883.1"/>
    <property type="molecule type" value="Genomic_DNA"/>
</dbReference>
<dbReference type="PROSITE" id="PS50092">
    <property type="entry name" value="TSP1"/>
    <property type="match status" value="2"/>
</dbReference>
<comment type="caution">
    <text evidence="2">Lacks conserved residue(s) required for the propagation of feature annotation.</text>
</comment>
<feature type="disulfide bond" evidence="2">
    <location>
        <begin position="1820"/>
        <end position="1863"/>
    </location>
</feature>
<keyword evidence="2" id="KW-0768">Sushi</keyword>
<keyword evidence="7" id="KW-1185">Reference proteome</keyword>